<protein>
    <recommendedName>
        <fullName evidence="1">F-box domain-containing protein</fullName>
    </recommendedName>
</protein>
<keyword evidence="3" id="KW-1185">Reference proteome</keyword>
<gene>
    <name evidence="2" type="ORF">AQUCO_01600303v1</name>
</gene>
<reference evidence="2 3" key="1">
    <citation type="submission" date="2017-09" db="EMBL/GenBank/DDBJ databases">
        <title>WGS assembly of Aquilegia coerulea Goldsmith.</title>
        <authorList>
            <person name="Hodges S."/>
            <person name="Kramer E."/>
            <person name="Nordborg M."/>
            <person name="Tomkins J."/>
            <person name="Borevitz J."/>
            <person name="Derieg N."/>
            <person name="Yan J."/>
            <person name="Mihaltcheva S."/>
            <person name="Hayes R.D."/>
            <person name="Rokhsar D."/>
        </authorList>
    </citation>
    <scope>NUCLEOTIDE SEQUENCE [LARGE SCALE GENOMIC DNA]</scope>
    <source>
        <strain evidence="3">cv. Goldsmith</strain>
    </source>
</reference>
<dbReference type="Pfam" id="PF08268">
    <property type="entry name" value="FBA_3"/>
    <property type="match status" value="1"/>
</dbReference>
<sequence>MERLTRDITMDILSRLSIRSLIQCTCVCKTWQNIISHPTLYFNQSSSSSTTTPDLFFHCVYYEESGRSYVDRFQVSDFYFSEQQQDDDDDDDIPIIKPDKIVYAPFFINSSKYLNVLGSCNGFLCLSTLWNSPSNYFFPSDPIYVFNPITGEHLELPNFEFQPDCRKIVKFMSGFGVDFLTQEYKLVILLFCKEISSCSDVCESGSVMNEMRVCNLRGLTWRKRMRNVPNVLVEASQVFSYVFVNGCLHWSVIDQNSRLQIVSLHLGNEEFGDIETPDLDMLSGCRLKSDYFAIGVLDESLSLVDSSRAQCVDVWLRKKNINGNEHWIKQYSIQRELMDPYFSSSTVVQPLRYQKNAEILLQGNNSLVAYNAESNTVKFLNVAIERADSLKAFPFVGKLISVRVLCGQWTEQ</sequence>
<dbReference type="PANTHER" id="PTHR31672">
    <property type="entry name" value="BNACNNG10540D PROTEIN"/>
    <property type="match status" value="1"/>
</dbReference>
<dbReference type="PANTHER" id="PTHR31672:SF13">
    <property type="entry name" value="F-BOX PROTEIN CPR30-LIKE"/>
    <property type="match status" value="1"/>
</dbReference>
<dbReference type="InterPro" id="IPR036047">
    <property type="entry name" value="F-box-like_dom_sf"/>
</dbReference>
<dbReference type="AlphaFoldDB" id="A0A2G5DR28"/>
<dbReference type="InterPro" id="IPR050796">
    <property type="entry name" value="SCF_F-box_component"/>
</dbReference>
<organism evidence="2 3">
    <name type="scientific">Aquilegia coerulea</name>
    <name type="common">Rocky mountain columbine</name>
    <dbReference type="NCBI Taxonomy" id="218851"/>
    <lineage>
        <taxon>Eukaryota</taxon>
        <taxon>Viridiplantae</taxon>
        <taxon>Streptophyta</taxon>
        <taxon>Embryophyta</taxon>
        <taxon>Tracheophyta</taxon>
        <taxon>Spermatophyta</taxon>
        <taxon>Magnoliopsida</taxon>
        <taxon>Ranunculales</taxon>
        <taxon>Ranunculaceae</taxon>
        <taxon>Thalictroideae</taxon>
        <taxon>Aquilegia</taxon>
    </lineage>
</organism>
<dbReference type="PROSITE" id="PS50181">
    <property type="entry name" value="FBOX"/>
    <property type="match status" value="1"/>
</dbReference>
<evidence type="ECO:0000313" key="2">
    <source>
        <dbReference type="EMBL" id="PIA45958.1"/>
    </source>
</evidence>
<dbReference type="SUPFAM" id="SSF81383">
    <property type="entry name" value="F-box domain"/>
    <property type="match status" value="1"/>
</dbReference>
<dbReference type="InterPro" id="IPR001810">
    <property type="entry name" value="F-box_dom"/>
</dbReference>
<dbReference type="Pfam" id="PF12937">
    <property type="entry name" value="F-box-like"/>
    <property type="match status" value="1"/>
</dbReference>
<dbReference type="SMART" id="SM00256">
    <property type="entry name" value="FBOX"/>
    <property type="match status" value="1"/>
</dbReference>
<dbReference type="OrthoDB" id="1894463at2759"/>
<dbReference type="Gene3D" id="1.20.1280.50">
    <property type="match status" value="1"/>
</dbReference>
<dbReference type="Proteomes" id="UP000230069">
    <property type="component" value="Unassembled WGS sequence"/>
</dbReference>
<dbReference type="STRING" id="218851.A0A2G5DR28"/>
<evidence type="ECO:0000259" key="1">
    <source>
        <dbReference type="PROSITE" id="PS50181"/>
    </source>
</evidence>
<dbReference type="InterPro" id="IPR013187">
    <property type="entry name" value="F-box-assoc_dom_typ3"/>
</dbReference>
<accession>A0A2G5DR28</accession>
<feature type="domain" description="F-box" evidence="1">
    <location>
        <begin position="1"/>
        <end position="45"/>
    </location>
</feature>
<dbReference type="EMBL" id="KZ305033">
    <property type="protein sequence ID" value="PIA45958.1"/>
    <property type="molecule type" value="Genomic_DNA"/>
</dbReference>
<proteinExistence type="predicted"/>
<dbReference type="InParanoid" id="A0A2G5DR28"/>
<evidence type="ECO:0000313" key="3">
    <source>
        <dbReference type="Proteomes" id="UP000230069"/>
    </source>
</evidence>
<name>A0A2G5DR28_AQUCA</name>